<name>A0AAV7KIH0_9METZ</name>
<dbReference type="Proteomes" id="UP001165289">
    <property type="component" value="Unassembled WGS sequence"/>
</dbReference>
<dbReference type="AlphaFoldDB" id="A0AAV7KIH0"/>
<sequence length="99" mass="11508">MWKLLGLFSKFSWPSFIWFKIFYDHSFLSNLHTSSSGDITVAVERLVREYSEDLEEDLSVELIQFVSFVKSEQDQQALASNEPEVKFATSCGYSFYSQN</sequence>
<reference evidence="1 2" key="1">
    <citation type="journal article" date="2023" name="BMC Biol.">
        <title>The compact genome of the sponge Oopsacas minuta (Hexactinellida) is lacking key metazoan core genes.</title>
        <authorList>
            <person name="Santini S."/>
            <person name="Schenkelaars Q."/>
            <person name="Jourda C."/>
            <person name="Duchesne M."/>
            <person name="Belahbib H."/>
            <person name="Rocher C."/>
            <person name="Selva M."/>
            <person name="Riesgo A."/>
            <person name="Vervoort M."/>
            <person name="Leys S.P."/>
            <person name="Kodjabachian L."/>
            <person name="Le Bivic A."/>
            <person name="Borchiellini C."/>
            <person name="Claverie J.M."/>
            <person name="Renard E."/>
        </authorList>
    </citation>
    <scope>NUCLEOTIDE SEQUENCE [LARGE SCALE GENOMIC DNA]</scope>
    <source>
        <strain evidence="1">SPO-2</strain>
    </source>
</reference>
<dbReference type="EMBL" id="JAKMXF010000027">
    <property type="protein sequence ID" value="KAI6660710.1"/>
    <property type="molecule type" value="Genomic_DNA"/>
</dbReference>
<accession>A0AAV7KIH0</accession>
<organism evidence="1 2">
    <name type="scientific">Oopsacas minuta</name>
    <dbReference type="NCBI Taxonomy" id="111878"/>
    <lineage>
        <taxon>Eukaryota</taxon>
        <taxon>Metazoa</taxon>
        <taxon>Porifera</taxon>
        <taxon>Hexactinellida</taxon>
        <taxon>Hexasterophora</taxon>
        <taxon>Lyssacinosida</taxon>
        <taxon>Leucopsacidae</taxon>
        <taxon>Oopsacas</taxon>
    </lineage>
</organism>
<gene>
    <name evidence="1" type="ORF">LOD99_10291</name>
</gene>
<protein>
    <submittedName>
        <fullName evidence="1">Uncharacterized protein</fullName>
    </submittedName>
</protein>
<comment type="caution">
    <text evidence="1">The sequence shown here is derived from an EMBL/GenBank/DDBJ whole genome shotgun (WGS) entry which is preliminary data.</text>
</comment>
<proteinExistence type="predicted"/>
<evidence type="ECO:0000313" key="1">
    <source>
        <dbReference type="EMBL" id="KAI6660710.1"/>
    </source>
</evidence>
<keyword evidence="2" id="KW-1185">Reference proteome</keyword>
<evidence type="ECO:0000313" key="2">
    <source>
        <dbReference type="Proteomes" id="UP001165289"/>
    </source>
</evidence>